<evidence type="ECO:0000256" key="2">
    <source>
        <dbReference type="SAM" id="Phobius"/>
    </source>
</evidence>
<feature type="compositionally biased region" description="Basic residues" evidence="1">
    <location>
        <begin position="242"/>
        <end position="252"/>
    </location>
</feature>
<reference evidence="5" key="1">
    <citation type="journal article" date="2019" name="Int. J. Syst. Evol. Microbiol.">
        <title>The Global Catalogue of Microorganisms (GCM) 10K type strain sequencing project: providing services to taxonomists for standard genome sequencing and annotation.</title>
        <authorList>
            <consortium name="The Broad Institute Genomics Platform"/>
            <consortium name="The Broad Institute Genome Sequencing Center for Infectious Disease"/>
            <person name="Wu L."/>
            <person name="Ma J."/>
        </authorList>
    </citation>
    <scope>NUCLEOTIDE SEQUENCE [LARGE SCALE GENOMIC DNA]</scope>
    <source>
        <strain evidence="5">NBRC 108894</strain>
    </source>
</reference>
<dbReference type="RefSeq" id="WP_284253955.1">
    <property type="nucleotide sequence ID" value="NZ_BSVB01000001.1"/>
</dbReference>
<keyword evidence="2" id="KW-1133">Transmembrane helix</keyword>
<dbReference type="Proteomes" id="UP001157034">
    <property type="component" value="Unassembled WGS sequence"/>
</dbReference>
<feature type="region of interest" description="Disordered" evidence="1">
    <location>
        <begin position="174"/>
        <end position="282"/>
    </location>
</feature>
<dbReference type="InterPro" id="IPR007168">
    <property type="entry name" value="Phageshock_PspC_N"/>
</dbReference>
<feature type="transmembrane region" description="Helical" evidence="2">
    <location>
        <begin position="146"/>
        <end position="164"/>
    </location>
</feature>
<sequence length="282" mass="29621">MASKSVPPPAEPEAEETASGEAPRDPRFFAWIRTLGLVRRTGWLGGVCAAIADRTRLDPILVRGIVVVLAVLGAPIVLLYAAAWFLLPDEKGAIHALTLARGRVESAVVAIAGLTLLSFLPLTQGFWWAGAAYWGEPDFGASAGRILWTLLVIAVGIVVIVWLARRAEHPDIRSVPATTDDKPETVPGAPPPSSPVRRPRRPRATRSSPAGGCSRSSGGTSGRHGRLSRAPTTVPVAPPSRRPGRRSARRAWPHAGAASRSSAARSSASSSASRSSPAVRSG</sequence>
<protein>
    <recommendedName>
        <fullName evidence="3">Phage shock protein PspC N-terminal domain-containing protein</fullName>
    </recommendedName>
</protein>
<comment type="caution">
    <text evidence="4">The sequence shown here is derived from an EMBL/GenBank/DDBJ whole genome shotgun (WGS) entry which is preliminary data.</text>
</comment>
<feature type="compositionally biased region" description="Low complexity" evidence="1">
    <location>
        <begin position="205"/>
        <end position="218"/>
    </location>
</feature>
<organism evidence="4 5">
    <name type="scientific">Pseudolysinimonas kribbensis</name>
    <dbReference type="NCBI Taxonomy" id="433641"/>
    <lineage>
        <taxon>Bacteria</taxon>
        <taxon>Bacillati</taxon>
        <taxon>Actinomycetota</taxon>
        <taxon>Actinomycetes</taxon>
        <taxon>Micrococcales</taxon>
        <taxon>Microbacteriaceae</taxon>
        <taxon>Pseudolysinimonas</taxon>
    </lineage>
</organism>
<proteinExistence type="predicted"/>
<accession>A0ABQ6K762</accession>
<dbReference type="Pfam" id="PF04024">
    <property type="entry name" value="PspC"/>
    <property type="match status" value="1"/>
</dbReference>
<name>A0ABQ6K762_9MICO</name>
<feature type="region of interest" description="Disordered" evidence="1">
    <location>
        <begin position="1"/>
        <end position="22"/>
    </location>
</feature>
<feature type="compositionally biased region" description="Pro residues" evidence="1">
    <location>
        <begin position="1"/>
        <end position="11"/>
    </location>
</feature>
<evidence type="ECO:0000313" key="4">
    <source>
        <dbReference type="EMBL" id="GMA95119.1"/>
    </source>
</evidence>
<evidence type="ECO:0000259" key="3">
    <source>
        <dbReference type="Pfam" id="PF04024"/>
    </source>
</evidence>
<keyword evidence="2" id="KW-0472">Membrane</keyword>
<keyword evidence="5" id="KW-1185">Reference proteome</keyword>
<evidence type="ECO:0000313" key="5">
    <source>
        <dbReference type="Proteomes" id="UP001157034"/>
    </source>
</evidence>
<dbReference type="EMBL" id="BSVB01000001">
    <property type="protein sequence ID" value="GMA95119.1"/>
    <property type="molecule type" value="Genomic_DNA"/>
</dbReference>
<keyword evidence="2" id="KW-0812">Transmembrane</keyword>
<feature type="domain" description="Phage shock protein PspC N-terminal" evidence="3">
    <location>
        <begin position="39"/>
        <end position="90"/>
    </location>
</feature>
<gene>
    <name evidence="4" type="ORF">GCM10025881_19430</name>
</gene>
<feature type="transmembrane region" description="Helical" evidence="2">
    <location>
        <begin position="108"/>
        <end position="134"/>
    </location>
</feature>
<feature type="compositionally biased region" description="Low complexity" evidence="1">
    <location>
        <begin position="257"/>
        <end position="282"/>
    </location>
</feature>
<feature type="transmembrane region" description="Helical" evidence="2">
    <location>
        <begin position="60"/>
        <end position="87"/>
    </location>
</feature>
<evidence type="ECO:0000256" key="1">
    <source>
        <dbReference type="SAM" id="MobiDB-lite"/>
    </source>
</evidence>